<evidence type="ECO:0000313" key="2">
    <source>
        <dbReference type="EMBL" id="AUB31594.1"/>
    </source>
</evidence>
<feature type="domain" description="Glycoside hydrolase 123 catalytic" evidence="1">
    <location>
        <begin position="700"/>
        <end position="808"/>
    </location>
</feature>
<name>A0A2K8SDQ9_9MOLU</name>
<protein>
    <recommendedName>
        <fullName evidence="1">Glycoside hydrolase 123 catalytic domain-containing protein</fullName>
    </recommendedName>
</protein>
<sequence>MKKIWNIFIAIALIVTPFSYVLACTWKSTQEELKFWENNYQYGPQKEFKTQSASNNQYIDYFFGKPEFNYATYLIEANSVEETIISETVKFNGDLENVKKTPLNQSELKLWKNDTQSTQLILFKENSEDVISDLKIEILNSKDEDIEINANFIKPIKAKNTINNIYNPASPKAVFYNYDEIATNELSSIKLDFQPLLITAKTNDQTQVGKRDVNFKLTFKANSVEQQIDFRQELNVVDMNINRANEQINAISSDSMSFPTSSQKFVLKQFDKVITKKSINLSQKEYDNLFNLTEQEILKIIKDNNISMPSDTKIIRWEDEENEGEIFRKDKDNKHVSILIQSDTYFVTNKAANKINGQDNPTDKIQIYFNNPNPNPNPNKSINKTKGYDQSVYVKPTFKNDSVTSVFSNPDKNYSRLVNYKNSLHDFLVKEDNENENRSLDNKYGRKFSQLKQENNAKYGYVPNFGLGYIKYTATNNNLKTVDDFWSSVDKNNLADIFNEDLEWSINFDILDEYMNFLNESGYEKIFIPVTARNANPFNFYYKTDIDAINQSGGNAQQKVLANITYKNKFIDPSGNISKDYEVLRDEIIAILTKNLVTHINKIKANNSSTYYDAYNNIDIYYSFDETKQEINEKVIDTYQLEDPENLIKTHAYIGWEFEVEDYYNVDELEQKFNPYDEITLQQREYIFNYEKGSQKDVSNFRKLVEDRHSQEKNTRFYSSWQNFPGGYLSSVPGDLTWSTLMAYKYGTNGFDRFQLDGFYSNDISLDGYILGHPHEPADASLIYPGDSEKIYDSLRLVNLQNGIKLVWKLITLEQENKISAQDALKIRNYIKWNNDIRSNIEYKWTTNLNDTITINNFDSENDTVYTQIFKIKEFVNMFS</sequence>
<dbReference type="InterPro" id="IPR025150">
    <property type="entry name" value="GH123_cat"/>
</dbReference>
<organism evidence="2 3">
    <name type="scientific">Spiroplasma floricola 23-6</name>
    <dbReference type="NCBI Taxonomy" id="1336749"/>
    <lineage>
        <taxon>Bacteria</taxon>
        <taxon>Bacillati</taxon>
        <taxon>Mycoplasmatota</taxon>
        <taxon>Mollicutes</taxon>
        <taxon>Entomoplasmatales</taxon>
        <taxon>Spiroplasmataceae</taxon>
        <taxon>Spiroplasma</taxon>
    </lineage>
</organism>
<dbReference type="Pfam" id="PF13320">
    <property type="entry name" value="GH123_cat"/>
    <property type="match status" value="1"/>
</dbReference>
<proteinExistence type="predicted"/>
<reference evidence="2 3" key="1">
    <citation type="submission" date="2017-12" db="EMBL/GenBank/DDBJ databases">
        <title>Complete genome sequence of Spiroplasma floricola 23-6 (ATCC 29989).</title>
        <authorList>
            <person name="Tsai Y.-M."/>
            <person name="Wu P.-S."/>
            <person name="Lo W.-S."/>
            <person name="Kuo C.-H."/>
        </authorList>
    </citation>
    <scope>NUCLEOTIDE SEQUENCE [LARGE SCALE GENOMIC DNA]</scope>
    <source>
        <strain evidence="2 3">23-6</strain>
    </source>
</reference>
<dbReference type="Proteomes" id="UP000231823">
    <property type="component" value="Chromosome"/>
</dbReference>
<gene>
    <name evidence="2" type="ORF">SFLOR_v1c05420</name>
</gene>
<dbReference type="KEGG" id="sfz:SFLOR_v1c05420"/>
<evidence type="ECO:0000313" key="3">
    <source>
        <dbReference type="Proteomes" id="UP000231823"/>
    </source>
</evidence>
<accession>A0A2K8SDQ9</accession>
<dbReference type="AlphaFoldDB" id="A0A2K8SDQ9"/>
<dbReference type="EMBL" id="CP025057">
    <property type="protein sequence ID" value="AUB31594.1"/>
    <property type="molecule type" value="Genomic_DNA"/>
</dbReference>
<dbReference type="RefSeq" id="WP_100916579.1">
    <property type="nucleotide sequence ID" value="NZ_CP025057.1"/>
</dbReference>
<keyword evidence="3" id="KW-1185">Reference proteome</keyword>
<dbReference type="OrthoDB" id="387192at2"/>
<evidence type="ECO:0000259" key="1">
    <source>
        <dbReference type="Pfam" id="PF13320"/>
    </source>
</evidence>